<dbReference type="AlphaFoldDB" id="A0A0H3JAD4"/>
<name>A0A0H3JAD4_CLOPA</name>
<evidence type="ECO:0000313" key="4">
    <source>
        <dbReference type="Proteomes" id="UP000028042"/>
    </source>
</evidence>
<feature type="compositionally biased region" description="Basic and acidic residues" evidence="1">
    <location>
        <begin position="29"/>
        <end position="41"/>
    </location>
</feature>
<keyword evidence="5" id="KW-1185">Reference proteome</keyword>
<protein>
    <submittedName>
        <fullName evidence="2">Uncharacterized protein</fullName>
    </submittedName>
</protein>
<evidence type="ECO:0000313" key="3">
    <source>
        <dbReference type="EMBL" id="KRU11537.1"/>
    </source>
</evidence>
<dbReference type="Proteomes" id="UP000030905">
    <property type="component" value="Chromosome"/>
</dbReference>
<gene>
    <name evidence="2" type="ORF">CLPA_c23950</name>
    <name evidence="3" type="ORF">CP6013_00784</name>
</gene>
<reference evidence="2 5" key="1">
    <citation type="journal article" date="2015" name="Genome Announc.">
        <title>Complete Genome Sequence of the Nitrogen-Fixing and Solvent-Producing Clostridium pasteurianum DSM 525.</title>
        <authorList>
            <person name="Poehlein A."/>
            <person name="Grosse-Honebrink A."/>
            <person name="Zhang Y."/>
            <person name="Minton N.P."/>
            <person name="Daniel R."/>
        </authorList>
    </citation>
    <scope>NUCLEOTIDE SEQUENCE [LARGE SCALE GENOMIC DNA]</scope>
    <source>
        <strain evidence="2">DSM 525</strain>
        <strain evidence="5">DSM 525 / ATCC 6013</strain>
    </source>
</reference>
<accession>A0A0H3JAD4</accession>
<dbReference type="PATRIC" id="fig|1262449.7.peg.2413"/>
<proteinExistence type="predicted"/>
<reference evidence="3 4" key="3">
    <citation type="journal article" name="Genome Announc.">
        <title>Improved Draft Genome Sequence of Clostridium pasteurianum Strain ATCC 6013 (DSM 525) Using a Hybrid Next-Generation Sequencing Approach.</title>
        <authorList>
            <person name="Pyne M.E."/>
            <person name="Utturkar S."/>
            <person name="Brown S.D."/>
            <person name="Moo-Young M."/>
            <person name="Chung D.A."/>
            <person name="Chou C.P."/>
        </authorList>
    </citation>
    <scope>NUCLEOTIDE SEQUENCE [LARGE SCALE GENOMIC DNA]</scope>
    <source>
        <strain evidence="3 4">ATCC 6013</strain>
    </source>
</reference>
<dbReference type="KEGG" id="cpat:CLPA_c23950"/>
<sequence length="52" mass="6296">MFVRIQDSFLLNVMTTLYKRGIIKGKNEQKKNDNLNYDNERRRKNTMGINYL</sequence>
<evidence type="ECO:0000256" key="1">
    <source>
        <dbReference type="SAM" id="MobiDB-lite"/>
    </source>
</evidence>
<feature type="region of interest" description="Disordered" evidence="1">
    <location>
        <begin position="29"/>
        <end position="52"/>
    </location>
</feature>
<reference evidence="3" key="2">
    <citation type="submission" date="2015-10" db="EMBL/GenBank/DDBJ databases">
        <title>Improved Draft Genome Sequence of Clostridium pasteurianum Strain ATCC 6013 (DSM 525) Using a Hybrid Next-Generation Sequencing Approach.</title>
        <authorList>
            <person name="Pyne M.E."/>
            <person name="Utturkar S.M."/>
            <person name="Brown S.D."/>
            <person name="Moo-Young M."/>
            <person name="Chung D.A."/>
            <person name="Chou P.C."/>
        </authorList>
    </citation>
    <scope>NUCLEOTIDE SEQUENCE</scope>
    <source>
        <strain evidence="3">ATCC 6013</strain>
    </source>
</reference>
<dbReference type="KEGG" id="cpae:CPAST_c23950"/>
<dbReference type="Proteomes" id="UP000028042">
    <property type="component" value="Unassembled WGS sequence"/>
</dbReference>
<organism evidence="2 5">
    <name type="scientific">Clostridium pasteurianum DSM 525 = ATCC 6013</name>
    <dbReference type="NCBI Taxonomy" id="1262449"/>
    <lineage>
        <taxon>Bacteria</taxon>
        <taxon>Bacillati</taxon>
        <taxon>Bacillota</taxon>
        <taxon>Clostridia</taxon>
        <taxon>Eubacteriales</taxon>
        <taxon>Clostridiaceae</taxon>
        <taxon>Clostridium</taxon>
    </lineage>
</organism>
<dbReference type="EMBL" id="JPGY02000001">
    <property type="protein sequence ID" value="KRU11537.1"/>
    <property type="molecule type" value="Genomic_DNA"/>
</dbReference>
<evidence type="ECO:0000313" key="2">
    <source>
        <dbReference type="EMBL" id="AJA52453.1"/>
    </source>
</evidence>
<evidence type="ECO:0000313" key="5">
    <source>
        <dbReference type="Proteomes" id="UP000030905"/>
    </source>
</evidence>
<dbReference type="EMBL" id="CP009268">
    <property type="protein sequence ID" value="AJA52453.1"/>
    <property type="molecule type" value="Genomic_DNA"/>
</dbReference>